<dbReference type="AlphaFoldDB" id="A0A5B0X3R3"/>
<dbReference type="InterPro" id="IPR012338">
    <property type="entry name" value="Beta-lactam/transpept-like"/>
</dbReference>
<evidence type="ECO:0000259" key="2">
    <source>
        <dbReference type="Pfam" id="PF00144"/>
    </source>
</evidence>
<feature type="domain" description="Beta-lactamase-related" evidence="2">
    <location>
        <begin position="98"/>
        <end position="376"/>
    </location>
</feature>
<protein>
    <submittedName>
        <fullName evidence="3">Serine hydrolase</fullName>
    </submittedName>
</protein>
<dbReference type="Gene3D" id="3.40.710.10">
    <property type="entry name" value="DD-peptidase/beta-lactamase superfamily"/>
    <property type="match status" value="1"/>
</dbReference>
<feature type="chain" id="PRO_5022921244" evidence="1">
    <location>
        <begin position="17"/>
        <end position="390"/>
    </location>
</feature>
<evidence type="ECO:0000256" key="1">
    <source>
        <dbReference type="SAM" id="SignalP"/>
    </source>
</evidence>
<keyword evidence="1" id="KW-0732">Signal</keyword>
<name>A0A5B0X3R3_9GAMM</name>
<reference evidence="3 4" key="1">
    <citation type="submission" date="2019-09" db="EMBL/GenBank/DDBJ databases">
        <authorList>
            <person name="Chen X.-Y."/>
        </authorList>
    </citation>
    <scope>NUCLEOTIDE SEQUENCE [LARGE SCALE GENOMIC DNA]</scope>
    <source>
        <strain evidence="3 4">NY5</strain>
    </source>
</reference>
<gene>
    <name evidence="3" type="ORF">F0M18_00520</name>
</gene>
<dbReference type="InterPro" id="IPR050789">
    <property type="entry name" value="Diverse_Enzym_Activities"/>
</dbReference>
<dbReference type="PANTHER" id="PTHR43283">
    <property type="entry name" value="BETA-LACTAMASE-RELATED"/>
    <property type="match status" value="1"/>
</dbReference>
<proteinExistence type="predicted"/>
<evidence type="ECO:0000313" key="3">
    <source>
        <dbReference type="EMBL" id="KAA1193964.1"/>
    </source>
</evidence>
<feature type="signal peptide" evidence="1">
    <location>
        <begin position="1"/>
        <end position="16"/>
    </location>
</feature>
<sequence>MRILICLLFASLLAHAASAQAPYIDPREDHSHLGAAEDILFWRVEEKVAGFRNQELLYPVRTVRRGTQTLALPYALQDLGSIAFEYQGQQLTIDDYFRDYNTAGLLVIKDGVIRYERYGLGNTEQTRWLSWSVTKSITSMLVGAAIKDGYIDSVDEAICDYLPRLQGSAYEGVSIRHILQMTSGVAWDENYSDPAADINTVYWHTLSLYRHLKQKQRLAPPGERFNYSTAETHLVGNLLRAAIGNNLSTYLSNKIWQPFGMEHDAHWQLVSPGGGEYGGSSLGATLRDYGRIGLFALRGGALPDGERILPADWMTLSTEGSSANERYGYQWWLGGEGVYRAMGIFGQTISIDPGRQVVIAQQSAREQASTEHDWAVQAAAFEALAKAVSR</sequence>
<accession>A0A5B0X3R3</accession>
<dbReference type="RefSeq" id="WP_149609433.1">
    <property type="nucleotide sequence ID" value="NZ_VTUX01000001.1"/>
</dbReference>
<dbReference type="Pfam" id="PF00144">
    <property type="entry name" value="Beta-lactamase"/>
    <property type="match status" value="1"/>
</dbReference>
<keyword evidence="3" id="KW-0378">Hydrolase</keyword>
<dbReference type="Proteomes" id="UP000323708">
    <property type="component" value="Unassembled WGS sequence"/>
</dbReference>
<keyword evidence="4" id="KW-1185">Reference proteome</keyword>
<organism evidence="3 4">
    <name type="scientific">Pseudohalioglobus sediminis</name>
    <dbReference type="NCBI Taxonomy" id="2606449"/>
    <lineage>
        <taxon>Bacteria</taxon>
        <taxon>Pseudomonadati</taxon>
        <taxon>Pseudomonadota</taxon>
        <taxon>Gammaproteobacteria</taxon>
        <taxon>Cellvibrionales</taxon>
        <taxon>Halieaceae</taxon>
        <taxon>Pseudohalioglobus</taxon>
    </lineage>
</organism>
<dbReference type="EMBL" id="VTUX01000001">
    <property type="protein sequence ID" value="KAA1193964.1"/>
    <property type="molecule type" value="Genomic_DNA"/>
</dbReference>
<dbReference type="SUPFAM" id="SSF56601">
    <property type="entry name" value="beta-lactamase/transpeptidase-like"/>
    <property type="match status" value="1"/>
</dbReference>
<dbReference type="PANTHER" id="PTHR43283:SF14">
    <property type="entry name" value="BLL8153 PROTEIN"/>
    <property type="match status" value="1"/>
</dbReference>
<evidence type="ECO:0000313" key="4">
    <source>
        <dbReference type="Proteomes" id="UP000323708"/>
    </source>
</evidence>
<dbReference type="GO" id="GO:0016787">
    <property type="term" value="F:hydrolase activity"/>
    <property type="evidence" value="ECO:0007669"/>
    <property type="project" value="UniProtKB-KW"/>
</dbReference>
<dbReference type="InterPro" id="IPR001466">
    <property type="entry name" value="Beta-lactam-related"/>
</dbReference>
<comment type="caution">
    <text evidence="3">The sequence shown here is derived from an EMBL/GenBank/DDBJ whole genome shotgun (WGS) entry which is preliminary data.</text>
</comment>